<dbReference type="Pfam" id="PF17550">
    <property type="entry name" value="PsaF"/>
    <property type="match status" value="1"/>
</dbReference>
<keyword evidence="1" id="KW-0812">Transmembrane</keyword>
<dbReference type="RefSeq" id="WP_050077855.1">
    <property type="nucleotide sequence ID" value="NZ_CABHYX010000067.1"/>
</dbReference>
<keyword evidence="1" id="KW-0472">Membrane</keyword>
<dbReference type="InterPro" id="IPR035182">
    <property type="entry name" value="PsaF"/>
</dbReference>
<sequence length="163" mass="18411">MKIRTWVLITVTSIITLLLIYSYKHLCYYAEVKYGPNTEHIDVRVSGLKFEVLHYILDKDSHLILSEEMSGVSLRKPWGGFVFFPLHSYQSAANGQPKGSLKSLGAPLSVCIYEVDNQKKNIVSFFHGDRGFIEINGETIHLSSLLLGLQGKHIHASYRSLSE</sequence>
<dbReference type="Proteomes" id="UP001629523">
    <property type="component" value="Unassembled WGS sequence"/>
</dbReference>
<dbReference type="EMBL" id="JBBEST010000002">
    <property type="protein sequence ID" value="MFM1346525.1"/>
    <property type="molecule type" value="Genomic_DNA"/>
</dbReference>
<keyword evidence="3" id="KW-1185">Reference proteome</keyword>
<gene>
    <name evidence="2" type="primary">myfF</name>
    <name evidence="2" type="ORF">WFP14_08135</name>
</gene>
<organism evidence="2 3">
    <name type="scientific">Yersinia proxima</name>
    <dbReference type="NCBI Taxonomy" id="2890316"/>
    <lineage>
        <taxon>Bacteria</taxon>
        <taxon>Pseudomonadati</taxon>
        <taxon>Pseudomonadota</taxon>
        <taxon>Gammaproteobacteria</taxon>
        <taxon>Enterobacterales</taxon>
        <taxon>Yersiniaceae</taxon>
        <taxon>Yersinia</taxon>
    </lineage>
</organism>
<proteinExistence type="predicted"/>
<reference evidence="2 3" key="1">
    <citation type="journal article" date="2024" name="Infect. Genet. Evol.">
        <title>Characteristics and comparative genome analysis of Yersinia enterocolitica and related species associated with human infections in Switzerland 2019-2023.</title>
        <authorList>
            <person name="Stevens M.J.A."/>
            <person name="Horlbog J.A."/>
            <person name="Diethelm A."/>
            <person name="Stephan R."/>
            <person name="Nuesch-Inderbinen M."/>
        </authorList>
    </citation>
    <scope>NUCLEOTIDE SEQUENCE [LARGE SCALE GENOMIC DNA]</scope>
    <source>
        <strain evidence="2 3">N20-0302</strain>
    </source>
</reference>
<evidence type="ECO:0000256" key="1">
    <source>
        <dbReference type="SAM" id="Phobius"/>
    </source>
</evidence>
<name>A0ABW9EWU3_9GAMM</name>
<evidence type="ECO:0000313" key="2">
    <source>
        <dbReference type="EMBL" id="MFM1346525.1"/>
    </source>
</evidence>
<accession>A0ABW9EWU3</accession>
<feature type="transmembrane region" description="Helical" evidence="1">
    <location>
        <begin position="6"/>
        <end position="23"/>
    </location>
</feature>
<comment type="caution">
    <text evidence="2">The sequence shown here is derived from an EMBL/GenBank/DDBJ whole genome shotgun (WGS) entry which is preliminary data.</text>
</comment>
<evidence type="ECO:0000313" key="3">
    <source>
        <dbReference type="Proteomes" id="UP001629523"/>
    </source>
</evidence>
<keyword evidence="1" id="KW-1133">Transmembrane helix</keyword>
<protein>
    <submittedName>
        <fullName evidence="2">Fimbrial polyadhesin regulatory protein MyfF</fullName>
    </submittedName>
</protein>